<evidence type="ECO:0000313" key="8">
    <source>
        <dbReference type="Proteomes" id="UP000462055"/>
    </source>
</evidence>
<evidence type="ECO:0000256" key="4">
    <source>
        <dbReference type="ARBA" id="ARBA00022840"/>
    </source>
</evidence>
<dbReference type="SMART" id="SM00382">
    <property type="entry name" value="AAA"/>
    <property type="match status" value="1"/>
</dbReference>
<evidence type="ECO:0000256" key="2">
    <source>
        <dbReference type="ARBA" id="ARBA00022448"/>
    </source>
</evidence>
<gene>
    <name evidence="7" type="ORF">F8568_025125</name>
</gene>
<dbReference type="CDD" id="cd03224">
    <property type="entry name" value="ABC_TM1139_LivF_branched"/>
    <property type="match status" value="1"/>
</dbReference>
<dbReference type="Pfam" id="PF00005">
    <property type="entry name" value="ABC_tran"/>
    <property type="match status" value="1"/>
</dbReference>
<dbReference type="PROSITE" id="PS50893">
    <property type="entry name" value="ABC_TRANSPORTER_2"/>
    <property type="match status" value="1"/>
</dbReference>
<dbReference type="Proteomes" id="UP000462055">
    <property type="component" value="Unassembled WGS sequence"/>
</dbReference>
<dbReference type="GO" id="GO:0016887">
    <property type="term" value="F:ATP hydrolysis activity"/>
    <property type="evidence" value="ECO:0007669"/>
    <property type="project" value="InterPro"/>
</dbReference>
<evidence type="ECO:0000259" key="6">
    <source>
        <dbReference type="PROSITE" id="PS50893"/>
    </source>
</evidence>
<evidence type="ECO:0000256" key="5">
    <source>
        <dbReference type="ARBA" id="ARBA00022970"/>
    </source>
</evidence>
<keyword evidence="3" id="KW-0547">Nucleotide-binding</keyword>
<dbReference type="AlphaFoldDB" id="A0A6I4MHW3"/>
<dbReference type="InterPro" id="IPR003593">
    <property type="entry name" value="AAA+_ATPase"/>
</dbReference>
<evidence type="ECO:0000256" key="1">
    <source>
        <dbReference type="ARBA" id="ARBA00005417"/>
    </source>
</evidence>
<comment type="similarity">
    <text evidence="1">Belongs to the ABC transporter superfamily.</text>
</comment>
<accession>A0A6I4MHW3</accession>
<dbReference type="Gene3D" id="3.40.50.300">
    <property type="entry name" value="P-loop containing nucleotide triphosphate hydrolases"/>
    <property type="match status" value="1"/>
</dbReference>
<dbReference type="EMBL" id="WBMS02000020">
    <property type="protein sequence ID" value="MWA03607.1"/>
    <property type="molecule type" value="Genomic_DNA"/>
</dbReference>
<dbReference type="InterPro" id="IPR052156">
    <property type="entry name" value="BCAA_Transport_ATP-bd_LivF"/>
</dbReference>
<name>A0A6I4MHW3_9ACTN</name>
<keyword evidence="4 7" id="KW-0067">ATP-binding</keyword>
<dbReference type="InterPro" id="IPR003439">
    <property type="entry name" value="ABC_transporter-like_ATP-bd"/>
</dbReference>
<keyword evidence="8" id="KW-1185">Reference proteome</keyword>
<dbReference type="SUPFAM" id="SSF52540">
    <property type="entry name" value="P-loop containing nucleoside triphosphate hydrolases"/>
    <property type="match status" value="1"/>
</dbReference>
<dbReference type="GO" id="GO:0015807">
    <property type="term" value="P:L-amino acid transport"/>
    <property type="evidence" value="ECO:0007669"/>
    <property type="project" value="TreeGrafter"/>
</dbReference>
<feature type="domain" description="ABC transporter" evidence="6">
    <location>
        <begin position="8"/>
        <end position="235"/>
    </location>
</feature>
<dbReference type="PANTHER" id="PTHR43820:SF4">
    <property type="entry name" value="HIGH-AFFINITY BRANCHED-CHAIN AMINO ACID TRANSPORT ATP-BINDING PROTEIN LIVF"/>
    <property type="match status" value="1"/>
</dbReference>
<proteinExistence type="inferred from homology"/>
<sequence>MSANEAALRLENVTVRRGVVDIVRDVSLTVSPGECVGLLGLNGAGKSTLLAGIAGTLRSVTGSIRLGDHDLSGRPSWHRCRQGLVLVPAGRQLFGDLTVLDNLLVGAHNQKSGARRRELIETAYGHFPILRDKRDQKARELSGGQQQMLAIARGLMAEPRVLMLDEPSEGLAPVIVEQVFDVIGELAREGSLAILLAEQNAGAAEICGSSAVLKDGTVSAVAPKNAGDIADAVFG</sequence>
<dbReference type="GO" id="GO:0015658">
    <property type="term" value="F:branched-chain amino acid transmembrane transporter activity"/>
    <property type="evidence" value="ECO:0007669"/>
    <property type="project" value="TreeGrafter"/>
</dbReference>
<dbReference type="PANTHER" id="PTHR43820">
    <property type="entry name" value="HIGH-AFFINITY BRANCHED-CHAIN AMINO ACID TRANSPORT ATP-BINDING PROTEIN LIVF"/>
    <property type="match status" value="1"/>
</dbReference>
<dbReference type="InterPro" id="IPR017871">
    <property type="entry name" value="ABC_transporter-like_CS"/>
</dbReference>
<reference evidence="7" key="1">
    <citation type="submission" date="2019-12" db="EMBL/GenBank/DDBJ databases">
        <title>Actinomadura physcomitrii sp. nov., a novel actinomycete isolated from moss [Physcomitrium sphaericum (Ludw) Fuernr].</title>
        <authorList>
            <person name="Zhuang X."/>
        </authorList>
    </citation>
    <scope>NUCLEOTIDE SEQUENCE [LARGE SCALE GENOMIC DNA]</scope>
    <source>
        <strain evidence="7">LD22</strain>
    </source>
</reference>
<evidence type="ECO:0000256" key="3">
    <source>
        <dbReference type="ARBA" id="ARBA00022741"/>
    </source>
</evidence>
<protein>
    <submittedName>
        <fullName evidence="7">ATP-binding cassette domain-containing protein</fullName>
    </submittedName>
</protein>
<keyword evidence="5" id="KW-0029">Amino-acid transport</keyword>
<dbReference type="InterPro" id="IPR027417">
    <property type="entry name" value="P-loop_NTPase"/>
</dbReference>
<dbReference type="PROSITE" id="PS00211">
    <property type="entry name" value="ABC_TRANSPORTER_1"/>
    <property type="match status" value="1"/>
</dbReference>
<comment type="caution">
    <text evidence="7">The sequence shown here is derived from an EMBL/GenBank/DDBJ whole genome shotgun (WGS) entry which is preliminary data.</text>
</comment>
<keyword evidence="2" id="KW-0813">Transport</keyword>
<dbReference type="GO" id="GO:0005524">
    <property type="term" value="F:ATP binding"/>
    <property type="evidence" value="ECO:0007669"/>
    <property type="project" value="UniProtKB-KW"/>
</dbReference>
<organism evidence="7 8">
    <name type="scientific">Actinomadura physcomitrii</name>
    <dbReference type="NCBI Taxonomy" id="2650748"/>
    <lineage>
        <taxon>Bacteria</taxon>
        <taxon>Bacillati</taxon>
        <taxon>Actinomycetota</taxon>
        <taxon>Actinomycetes</taxon>
        <taxon>Streptosporangiales</taxon>
        <taxon>Thermomonosporaceae</taxon>
        <taxon>Actinomadura</taxon>
    </lineage>
</organism>
<evidence type="ECO:0000313" key="7">
    <source>
        <dbReference type="EMBL" id="MWA03607.1"/>
    </source>
</evidence>